<dbReference type="AlphaFoldDB" id="G7VB11"/>
<dbReference type="eggNOG" id="arCOG02665">
    <property type="taxonomic scope" value="Archaea"/>
</dbReference>
<organism evidence="1 2">
    <name type="scientific">Pyrobaculum ferrireducens</name>
    <dbReference type="NCBI Taxonomy" id="1104324"/>
    <lineage>
        <taxon>Archaea</taxon>
        <taxon>Thermoproteota</taxon>
        <taxon>Thermoprotei</taxon>
        <taxon>Thermoproteales</taxon>
        <taxon>Thermoproteaceae</taxon>
        <taxon>Pyrobaculum</taxon>
    </lineage>
</organism>
<keyword evidence="2" id="KW-1185">Reference proteome</keyword>
<sequence length="331" mass="36551">MTSNQKTLVLVIKPLEPLHFGKTQIPGIDLAGRDAAFTAPPPSTILGLLASIKGINYYNKPKPCNRPLEDLKTTYRELTGEELTPTIEGVDRPLIWGPVVYIEKIPHIPIEGGYFVPRGEMEKYIDNAAGENSKIKIKKATVNIKPGIALDPTSKTPRYGYLYGATYVGYPLASEIRYVVNMAIPTDQNYKGVYRLGGEGRLAQIELREKPVDIRGEKPEGESKKSEDAIVLTPLLFQPEDGYARTAGHPKGPTPGLECVEEIRGIYTGDTFKIVAEPMGLGYSEVCNRRRPLYYALPPGTVVKIKCKYKAVGLFSQLGYGAIIRTKDRLP</sequence>
<dbReference type="EMBL" id="CP003098">
    <property type="protein sequence ID" value="AET32321.1"/>
    <property type="molecule type" value="Genomic_DNA"/>
</dbReference>
<proteinExistence type="predicted"/>
<accession>G7VB11</accession>
<evidence type="ECO:0000313" key="1">
    <source>
        <dbReference type="EMBL" id="AET32321.1"/>
    </source>
</evidence>
<reference evidence="1 2" key="1">
    <citation type="journal article" date="2012" name="J. Bacteriol.">
        <title>Complete genome sequence of strain 1860, a crenarchaeon of the genus pyrobaculum able to grow with various electron acceptors.</title>
        <authorList>
            <person name="Mardanov A.V."/>
            <person name="Gumerov V.M."/>
            <person name="Slobodkina G.B."/>
            <person name="Beletsky A.V."/>
            <person name="Bonch-Osmolovskaya E.A."/>
            <person name="Ravin N.V."/>
            <person name="Skryabin K.G."/>
        </authorList>
    </citation>
    <scope>NUCLEOTIDE SEQUENCE [LARGE SCALE GENOMIC DNA]</scope>
    <source>
        <strain evidence="1 2">1860</strain>
    </source>
</reference>
<dbReference type="HOGENOM" id="CLU_081189_0_0_2"/>
<gene>
    <name evidence="1" type="ORF">P186_0880</name>
</gene>
<dbReference type="Pfam" id="PF09700">
    <property type="entry name" value="Cas_Cmr3"/>
    <property type="match status" value="1"/>
</dbReference>
<protein>
    <submittedName>
        <fullName evidence="1">Cas_Cmr3-like protein</fullName>
    </submittedName>
</protein>
<dbReference type="KEGG" id="pyr:P186_0880"/>
<dbReference type="BioCyc" id="PSP1104324:GJSN-860-MONOMER"/>
<dbReference type="InterPro" id="IPR019117">
    <property type="entry name" value="CRISPR-assoc_protein_Cmr3"/>
</dbReference>
<dbReference type="STRING" id="1104324.P186_0880"/>
<dbReference type="Proteomes" id="UP000005867">
    <property type="component" value="Chromosome"/>
</dbReference>
<name>G7VB11_9CREN</name>
<evidence type="ECO:0000313" key="2">
    <source>
        <dbReference type="Proteomes" id="UP000005867"/>
    </source>
</evidence>